<dbReference type="InterPro" id="IPR035952">
    <property type="entry name" value="Rhomboid-like_sf"/>
</dbReference>
<evidence type="ECO:0000259" key="6">
    <source>
        <dbReference type="Pfam" id="PF01694"/>
    </source>
</evidence>
<keyword evidence="4 5" id="KW-0472">Membrane</keyword>
<evidence type="ECO:0000256" key="3">
    <source>
        <dbReference type="ARBA" id="ARBA00022989"/>
    </source>
</evidence>
<dbReference type="RefSeq" id="WP_135246417.1">
    <property type="nucleotide sequence ID" value="NZ_SIHO01000002.1"/>
</dbReference>
<evidence type="ECO:0000313" key="7">
    <source>
        <dbReference type="EMBL" id="TFU03825.1"/>
    </source>
</evidence>
<comment type="subcellular location">
    <subcellularLocation>
        <location evidence="1">Membrane</location>
        <topology evidence="1">Multi-pass membrane protein</topology>
    </subcellularLocation>
</comment>
<feature type="domain" description="Peptidase S54 rhomboid" evidence="6">
    <location>
        <begin position="69"/>
        <end position="215"/>
    </location>
</feature>
<keyword evidence="7" id="KW-0645">Protease</keyword>
<dbReference type="GO" id="GO:0016020">
    <property type="term" value="C:membrane"/>
    <property type="evidence" value="ECO:0007669"/>
    <property type="project" value="UniProtKB-SubCell"/>
</dbReference>
<dbReference type="PANTHER" id="PTHR43731">
    <property type="entry name" value="RHOMBOID PROTEASE"/>
    <property type="match status" value="1"/>
</dbReference>
<dbReference type="SUPFAM" id="SSF144091">
    <property type="entry name" value="Rhomboid-like"/>
    <property type="match status" value="1"/>
</dbReference>
<organism evidence="7 8">
    <name type="scientific">Glacieibacterium arshaanense</name>
    <dbReference type="NCBI Taxonomy" id="2511025"/>
    <lineage>
        <taxon>Bacteria</taxon>
        <taxon>Pseudomonadati</taxon>
        <taxon>Pseudomonadota</taxon>
        <taxon>Alphaproteobacteria</taxon>
        <taxon>Sphingomonadales</taxon>
        <taxon>Sphingosinicellaceae</taxon>
        <taxon>Glacieibacterium</taxon>
    </lineage>
</organism>
<dbReference type="GO" id="GO:0006508">
    <property type="term" value="P:proteolysis"/>
    <property type="evidence" value="ECO:0007669"/>
    <property type="project" value="UniProtKB-KW"/>
</dbReference>
<keyword evidence="3 5" id="KW-1133">Transmembrane helix</keyword>
<accession>A0A4Y9EP10</accession>
<dbReference type="Gene3D" id="1.20.1540.10">
    <property type="entry name" value="Rhomboid-like"/>
    <property type="match status" value="1"/>
</dbReference>
<keyword evidence="2 5" id="KW-0812">Transmembrane</keyword>
<dbReference type="OrthoDB" id="9813074at2"/>
<dbReference type="Pfam" id="PF01694">
    <property type="entry name" value="Rhomboid"/>
    <property type="match status" value="1"/>
</dbReference>
<sequence>MKPFTPPLAVVTRLLLALCVAVQVIATVGGHDFGIWMIDNFGLVPARLSHSLGIGAAKLLPGIVPAPLTLLTSMFLHGGWMHLLLNMLFLAWVGRYVEWVVGRWRFLALYLLGGIAGGLLQVAVDPGSPAPVVGASGAIAAVFGAYAVLFARSRVSARKILGISISSDALTALWYAAVWIGLQLLTALAFNTGPFQVAIWTHIGGFVTGLLFAQPFVRGPQIDPRV</sequence>
<dbReference type="PANTHER" id="PTHR43731:SF26">
    <property type="entry name" value="RHOMBOID-LIKE PROTEIN 10, CHLOROPLASTIC"/>
    <property type="match status" value="1"/>
</dbReference>
<evidence type="ECO:0000256" key="5">
    <source>
        <dbReference type="SAM" id="Phobius"/>
    </source>
</evidence>
<feature type="transmembrane region" description="Helical" evidence="5">
    <location>
        <begin position="130"/>
        <end position="151"/>
    </location>
</feature>
<protein>
    <submittedName>
        <fullName evidence="7">Rhomboid family intramembrane serine protease</fullName>
    </submittedName>
</protein>
<dbReference type="InterPro" id="IPR050925">
    <property type="entry name" value="Rhomboid_protease_S54"/>
</dbReference>
<dbReference type="GO" id="GO:0004252">
    <property type="term" value="F:serine-type endopeptidase activity"/>
    <property type="evidence" value="ECO:0007669"/>
    <property type="project" value="InterPro"/>
</dbReference>
<dbReference type="EMBL" id="SIHO01000002">
    <property type="protein sequence ID" value="TFU03825.1"/>
    <property type="molecule type" value="Genomic_DNA"/>
</dbReference>
<comment type="caution">
    <text evidence="7">The sequence shown here is derived from an EMBL/GenBank/DDBJ whole genome shotgun (WGS) entry which is preliminary data.</text>
</comment>
<feature type="transmembrane region" description="Helical" evidence="5">
    <location>
        <begin position="74"/>
        <end position="94"/>
    </location>
</feature>
<feature type="transmembrane region" description="Helical" evidence="5">
    <location>
        <begin position="197"/>
        <end position="217"/>
    </location>
</feature>
<keyword evidence="7" id="KW-0378">Hydrolase</keyword>
<evidence type="ECO:0000256" key="1">
    <source>
        <dbReference type="ARBA" id="ARBA00004141"/>
    </source>
</evidence>
<proteinExistence type="predicted"/>
<evidence type="ECO:0000256" key="4">
    <source>
        <dbReference type="ARBA" id="ARBA00023136"/>
    </source>
</evidence>
<evidence type="ECO:0000256" key="2">
    <source>
        <dbReference type="ARBA" id="ARBA00022692"/>
    </source>
</evidence>
<name>A0A4Y9EP10_9SPHN</name>
<evidence type="ECO:0000313" key="8">
    <source>
        <dbReference type="Proteomes" id="UP000297737"/>
    </source>
</evidence>
<dbReference type="AlphaFoldDB" id="A0A4Y9EP10"/>
<feature type="transmembrane region" description="Helical" evidence="5">
    <location>
        <begin position="106"/>
        <end position="124"/>
    </location>
</feature>
<gene>
    <name evidence="7" type="ORF">EUV02_11860</name>
</gene>
<reference evidence="7 8" key="1">
    <citation type="submission" date="2019-02" db="EMBL/GenBank/DDBJ databases">
        <title>Polymorphobacter sp. isolated from the lake at the Tibet of China.</title>
        <authorList>
            <person name="Li A."/>
        </authorList>
    </citation>
    <scope>NUCLEOTIDE SEQUENCE [LARGE SCALE GENOMIC DNA]</scope>
    <source>
        <strain evidence="7 8">DJ1R-1</strain>
    </source>
</reference>
<dbReference type="Proteomes" id="UP000297737">
    <property type="component" value="Unassembled WGS sequence"/>
</dbReference>
<keyword evidence="8" id="KW-1185">Reference proteome</keyword>
<dbReference type="InterPro" id="IPR022764">
    <property type="entry name" value="Peptidase_S54_rhomboid_dom"/>
</dbReference>